<protein>
    <submittedName>
        <fullName evidence="13">LTA synthase family protein</fullName>
    </submittedName>
</protein>
<accession>A0A942Z3S7</accession>
<feature type="binding site" evidence="10">
    <location>
        <position position="312"/>
    </location>
    <ligand>
        <name>Mn(2+)</name>
        <dbReference type="ChEBI" id="CHEBI:29035"/>
    </ligand>
</feature>
<keyword evidence="6 7" id="KW-0472">Membrane</keyword>
<feature type="transmembrane region" description="Helical" evidence="11">
    <location>
        <begin position="93"/>
        <end position="112"/>
    </location>
</feature>
<feature type="transmembrane region" description="Helical" evidence="11">
    <location>
        <begin position="61"/>
        <end position="81"/>
    </location>
</feature>
<evidence type="ECO:0000256" key="7">
    <source>
        <dbReference type="PIRNR" id="PIRNR005091"/>
    </source>
</evidence>
<feature type="transmembrane region" description="Helical" evidence="11">
    <location>
        <begin position="175"/>
        <end position="195"/>
    </location>
</feature>
<feature type="transmembrane region" description="Helical" evidence="11">
    <location>
        <begin position="28"/>
        <end position="49"/>
    </location>
</feature>
<dbReference type="Pfam" id="PF00884">
    <property type="entry name" value="Sulfatase"/>
    <property type="match status" value="1"/>
</dbReference>
<feature type="transmembrane region" description="Helical" evidence="11">
    <location>
        <begin position="137"/>
        <end position="155"/>
    </location>
</feature>
<comment type="similarity">
    <text evidence="2 7">Belongs to the LTA synthase family.</text>
</comment>
<evidence type="ECO:0000256" key="6">
    <source>
        <dbReference type="ARBA" id="ARBA00023136"/>
    </source>
</evidence>
<evidence type="ECO:0000256" key="3">
    <source>
        <dbReference type="ARBA" id="ARBA00022475"/>
    </source>
</evidence>
<sequence length="633" mass="72477">MIVNKITEVAEMKNMLVTVNGENQNHDITIYMATVFFLWLKMCALYIWVFHINIQSIEESIILAATSLGSAALLVGFGFLFRKSARMKAFLTIHFLLTALLFGNVLYYRFYIDFITVPVLLQFQNVGGLSQSTVELIKYYDLLLFIDSVVLIILLKKKLIPAISLPARKNIGTKIVLMLITVPLLASVIVNPGFWNKSYDKEMIVKSLGLYHYHLFDIYLYSKASVKGVLADGEEITEISNYVEKKQNKIVRSDLHGVAKGKNVIVVFLESTQAFVLDKHINQEEVTPFLNKLKANSLYFPNFYHQTAQGKTSDAEFILDNSLYPLAGGSVFVRKPKNEYDSLPKILKRSGYYSASFHGNNAQFWNRSVMYEALGYDRFFSESDYNVTEENSINYGLKDLPFFEQSLPYLSSLPQPFYAKFLTLTNHFPFLLDPEDQLISEMDAEQGLVNRYFTTVRYEDEAIKSFFDQIKDTELYKNSIFVLFGDHYGISKSYNDELGEVLGKEITVKDQVELQKVPLIIHIPGLEGRVINSVGGQIDLRATIFDLLGMEEKENSLSFGTSLLSDNHNRLVVFRDGTFTTDQYIFTEGTCYSKKTSKKVKRNKCSPYFNQVQTELNYSDQIIYGDLIRFFKN</sequence>
<dbReference type="RefSeq" id="WP_213098863.1">
    <property type="nucleotide sequence ID" value="NZ_JAGYPN010000002.1"/>
</dbReference>
<organism evidence="13 14">
    <name type="scientific">Lederbergia citrea</name>
    <dbReference type="NCBI Taxonomy" id="2833581"/>
    <lineage>
        <taxon>Bacteria</taxon>
        <taxon>Bacillati</taxon>
        <taxon>Bacillota</taxon>
        <taxon>Bacilli</taxon>
        <taxon>Bacillales</taxon>
        <taxon>Bacillaceae</taxon>
        <taxon>Lederbergia</taxon>
    </lineage>
</organism>
<evidence type="ECO:0000256" key="1">
    <source>
        <dbReference type="ARBA" id="ARBA00004651"/>
    </source>
</evidence>
<keyword evidence="3 7" id="KW-1003">Cell membrane</keyword>
<evidence type="ECO:0000313" key="14">
    <source>
        <dbReference type="Proteomes" id="UP000676456"/>
    </source>
</evidence>
<gene>
    <name evidence="13" type="ORF">KHA91_14125</name>
</gene>
<evidence type="ECO:0000256" key="9">
    <source>
        <dbReference type="PIRSR" id="PIRSR005091-2"/>
    </source>
</evidence>
<dbReference type="PIRSF" id="PIRSF005091">
    <property type="entry name" value="Mmb_sulf_HI1246"/>
    <property type="match status" value="1"/>
</dbReference>
<evidence type="ECO:0000256" key="4">
    <source>
        <dbReference type="ARBA" id="ARBA00022692"/>
    </source>
</evidence>
<dbReference type="InterPro" id="IPR000917">
    <property type="entry name" value="Sulfatase_N"/>
</dbReference>
<dbReference type="InterPro" id="IPR012160">
    <property type="entry name" value="LtaS-like"/>
</dbReference>
<keyword evidence="9" id="KW-0479">Metal-binding</keyword>
<keyword evidence="9" id="KW-0464">Manganese</keyword>
<reference evidence="13 14" key="1">
    <citation type="submission" date="2021-05" db="EMBL/GenBank/DDBJ databases">
        <title>Novel Bacillus species.</title>
        <authorList>
            <person name="Liu G."/>
        </authorList>
    </citation>
    <scope>NUCLEOTIDE SEQUENCE [LARGE SCALE GENOMIC DNA]</scope>
    <source>
        <strain evidence="13 14">FJAT-49682</strain>
    </source>
</reference>
<feature type="active site" evidence="8">
    <location>
        <position position="312"/>
    </location>
</feature>
<dbReference type="CDD" id="cd16015">
    <property type="entry name" value="LTA_synthase"/>
    <property type="match status" value="1"/>
</dbReference>
<keyword evidence="5 11" id="KW-1133">Transmembrane helix</keyword>
<name>A0A942Z3S7_9BACI</name>
<dbReference type="EMBL" id="JAGYPN010000002">
    <property type="protein sequence ID" value="MBS4223888.1"/>
    <property type="molecule type" value="Genomic_DNA"/>
</dbReference>
<dbReference type="AlphaFoldDB" id="A0A942Z3S7"/>
<dbReference type="Gene3D" id="3.40.720.10">
    <property type="entry name" value="Alkaline Phosphatase, subunit A"/>
    <property type="match status" value="1"/>
</dbReference>
<dbReference type="PANTHER" id="PTHR47371">
    <property type="entry name" value="LIPOTEICHOIC ACID SYNTHASE"/>
    <property type="match status" value="1"/>
</dbReference>
<comment type="caution">
    <text evidence="13">The sequence shown here is derived from an EMBL/GenBank/DDBJ whole genome shotgun (WGS) entry which is preliminary data.</text>
</comment>
<dbReference type="PANTHER" id="PTHR47371:SF1">
    <property type="entry name" value="LIPOTEICHOIC ACID SYNTHASE-LIKE YQGS"/>
    <property type="match status" value="1"/>
</dbReference>
<feature type="binding site" evidence="9">
    <location>
        <position position="427"/>
    </location>
    <ligand>
        <name>substrate</name>
    </ligand>
</feature>
<dbReference type="GO" id="GO:0005886">
    <property type="term" value="C:plasma membrane"/>
    <property type="evidence" value="ECO:0007669"/>
    <property type="project" value="UniProtKB-SubCell"/>
</dbReference>
<evidence type="ECO:0000256" key="8">
    <source>
        <dbReference type="PIRSR" id="PIRSR005091-1"/>
    </source>
</evidence>
<feature type="binding site" evidence="10">
    <location>
        <position position="487"/>
    </location>
    <ligand>
        <name>Mn(2+)</name>
        <dbReference type="ChEBI" id="CHEBI:29035"/>
    </ligand>
</feature>
<dbReference type="GO" id="GO:0046872">
    <property type="term" value="F:metal ion binding"/>
    <property type="evidence" value="ECO:0007669"/>
    <property type="project" value="UniProtKB-KW"/>
</dbReference>
<dbReference type="InterPro" id="IPR050448">
    <property type="entry name" value="OpgB/LTA_synthase_biosynth"/>
</dbReference>
<evidence type="ECO:0000256" key="2">
    <source>
        <dbReference type="ARBA" id="ARBA00009983"/>
    </source>
</evidence>
<dbReference type="SUPFAM" id="SSF53649">
    <property type="entry name" value="Alkaline phosphatase-like"/>
    <property type="match status" value="1"/>
</dbReference>
<dbReference type="InterPro" id="IPR017850">
    <property type="entry name" value="Alkaline_phosphatase_core_sf"/>
</dbReference>
<feature type="binding site" evidence="10">
    <location>
        <position position="270"/>
    </location>
    <ligand>
        <name>Mn(2+)</name>
        <dbReference type="ChEBI" id="CHEBI:29035"/>
    </ligand>
</feature>
<evidence type="ECO:0000256" key="5">
    <source>
        <dbReference type="ARBA" id="ARBA00022989"/>
    </source>
</evidence>
<feature type="binding site" evidence="10">
    <location>
        <position position="486"/>
    </location>
    <ligand>
        <name>Mn(2+)</name>
        <dbReference type="ChEBI" id="CHEBI:29035"/>
    </ligand>
</feature>
<evidence type="ECO:0000256" key="10">
    <source>
        <dbReference type="PIRSR" id="PIRSR005091-3"/>
    </source>
</evidence>
<keyword evidence="14" id="KW-1185">Reference proteome</keyword>
<keyword evidence="4 11" id="KW-0812">Transmembrane</keyword>
<feature type="domain" description="Sulfatase N-terminal" evidence="12">
    <location>
        <begin position="262"/>
        <end position="550"/>
    </location>
</feature>
<evidence type="ECO:0000259" key="12">
    <source>
        <dbReference type="Pfam" id="PF00884"/>
    </source>
</evidence>
<evidence type="ECO:0000256" key="11">
    <source>
        <dbReference type="SAM" id="Phobius"/>
    </source>
</evidence>
<dbReference type="Proteomes" id="UP000676456">
    <property type="component" value="Unassembled WGS sequence"/>
</dbReference>
<proteinExistence type="inferred from homology"/>
<dbReference type="Gene3D" id="3.30.1120.170">
    <property type="match status" value="1"/>
</dbReference>
<comment type="subcellular location">
    <subcellularLocation>
        <location evidence="1">Cell membrane</location>
        <topology evidence="1">Multi-pass membrane protein</topology>
    </subcellularLocation>
</comment>
<evidence type="ECO:0000313" key="13">
    <source>
        <dbReference type="EMBL" id="MBS4223888.1"/>
    </source>
</evidence>